<gene>
    <name evidence="2" type="ORF">MF646_20225</name>
</gene>
<keyword evidence="1" id="KW-1133">Transmembrane helix</keyword>
<keyword evidence="1" id="KW-0472">Membrane</keyword>
<comment type="caution">
    <text evidence="2">The sequence shown here is derived from an EMBL/GenBank/DDBJ whole genome shotgun (WGS) entry which is preliminary data.</text>
</comment>
<accession>A0A9X2I6V3</accession>
<name>A0A9X2I6V3_9BACI</name>
<dbReference type="Proteomes" id="UP001139150">
    <property type="component" value="Unassembled WGS sequence"/>
</dbReference>
<dbReference type="RefSeq" id="WP_250098310.1">
    <property type="nucleotide sequence ID" value="NZ_JAKRYL010000029.1"/>
</dbReference>
<protein>
    <submittedName>
        <fullName evidence="2">Uncharacterized protein</fullName>
    </submittedName>
</protein>
<keyword evidence="1" id="KW-0812">Transmembrane</keyword>
<evidence type="ECO:0000256" key="1">
    <source>
        <dbReference type="SAM" id="Phobius"/>
    </source>
</evidence>
<evidence type="ECO:0000313" key="2">
    <source>
        <dbReference type="EMBL" id="MCL7749451.1"/>
    </source>
</evidence>
<reference evidence="2" key="1">
    <citation type="submission" date="2022-02" db="EMBL/GenBank/DDBJ databases">
        <title>Halalkalibacter sp. nov. isolated from Lonar Lake, India.</title>
        <authorList>
            <person name="Joshi A."/>
            <person name="Thite S."/>
            <person name="Lodha T."/>
        </authorList>
    </citation>
    <scope>NUCLEOTIDE SEQUENCE</scope>
    <source>
        <strain evidence="2">MEB205</strain>
    </source>
</reference>
<evidence type="ECO:0000313" key="3">
    <source>
        <dbReference type="Proteomes" id="UP001139150"/>
    </source>
</evidence>
<keyword evidence="3" id="KW-1185">Reference proteome</keyword>
<proteinExistence type="predicted"/>
<sequence>MNHNKKWLIIGVVIVTFIVVNVVITNLTQQDEDRQRDVNPMNSNISTH</sequence>
<feature type="transmembrane region" description="Helical" evidence="1">
    <location>
        <begin position="7"/>
        <end position="27"/>
    </location>
</feature>
<organism evidence="2 3">
    <name type="scientific">Halalkalibacter alkaliphilus</name>
    <dbReference type="NCBI Taxonomy" id="2917993"/>
    <lineage>
        <taxon>Bacteria</taxon>
        <taxon>Bacillati</taxon>
        <taxon>Bacillota</taxon>
        <taxon>Bacilli</taxon>
        <taxon>Bacillales</taxon>
        <taxon>Bacillaceae</taxon>
        <taxon>Halalkalibacter</taxon>
    </lineage>
</organism>
<dbReference type="EMBL" id="JAKRYL010000029">
    <property type="protein sequence ID" value="MCL7749451.1"/>
    <property type="molecule type" value="Genomic_DNA"/>
</dbReference>
<dbReference type="AlphaFoldDB" id="A0A9X2I6V3"/>